<dbReference type="SUPFAM" id="SSF48452">
    <property type="entry name" value="TPR-like"/>
    <property type="match status" value="1"/>
</dbReference>
<dbReference type="AlphaFoldDB" id="A0A918PL71"/>
<sequence length="535" mass="60922">MKMIKFNWRSLLILLATGATISCSEADFEDNYYDPEKSVDATMEKLFTGFMYNQSMENRNTSFPRYWNLTTYQIPMMGTYSQTNGYLNNTSIYEQATAYNQDRWDYYYTAFMASFRELENQYEAIEDEEEKAQAKLFIETAKIHLYEQTSQMVDTWGDIPFSQAGGLIATGGDIVKPKYDKAEEIYSSMIDDLKVISDYLNDYQPIGFYKAIFDNADILNQGDVQKWKIYANSLRLRLAMRISYYDEAKAQQIVAEILDNPSVYPVVNNVSETVQFVARGTELNSVLNHHGGGIKDATIGLPAPGYMVNDLMVPSMDPRLRAMFAENKYGDYVGVPNDWTLARQQDSLQVNYFSRIDSATYSRNDKFPGIIITAAEISLFKAEAAERWGLGGDAALAYENGIRQSIDFLFYINSLNDNADNTSFTPETAPTAAEIEQFLASELIAYTGSSQDKLAKIGTQQWLNHGLMYAYHAWSELRRTGYPALNFIEDESSFQSSLPPTRLLYPETERTLNAENYSEVASEDKVDVKIFWDVN</sequence>
<dbReference type="InterPro" id="IPR041662">
    <property type="entry name" value="SusD-like_2"/>
</dbReference>
<protein>
    <recommendedName>
        <fullName evidence="5">Starch-binding associating with outer membrane</fullName>
    </recommendedName>
</protein>
<dbReference type="Proteomes" id="UP000619457">
    <property type="component" value="Unassembled WGS sequence"/>
</dbReference>
<dbReference type="InterPro" id="IPR011990">
    <property type="entry name" value="TPR-like_helical_dom_sf"/>
</dbReference>
<keyword evidence="4" id="KW-1185">Reference proteome</keyword>
<proteinExistence type="predicted"/>
<keyword evidence="1" id="KW-0175">Coiled coil</keyword>
<name>A0A918PL71_9BACT</name>
<dbReference type="Pfam" id="PF12771">
    <property type="entry name" value="SusD-like_2"/>
    <property type="match status" value="1"/>
</dbReference>
<evidence type="ECO:0008006" key="5">
    <source>
        <dbReference type="Google" id="ProtNLM"/>
    </source>
</evidence>
<comment type="caution">
    <text evidence="3">The sequence shown here is derived from an EMBL/GenBank/DDBJ whole genome shotgun (WGS) entry which is preliminary data.</text>
</comment>
<dbReference type="PROSITE" id="PS51257">
    <property type="entry name" value="PROKAR_LIPOPROTEIN"/>
    <property type="match status" value="1"/>
</dbReference>
<evidence type="ECO:0000256" key="2">
    <source>
        <dbReference type="SAM" id="SignalP"/>
    </source>
</evidence>
<evidence type="ECO:0000256" key="1">
    <source>
        <dbReference type="SAM" id="Coils"/>
    </source>
</evidence>
<gene>
    <name evidence="3" type="ORF">GCM10007049_03440</name>
</gene>
<organism evidence="3 4">
    <name type="scientific">Echinicola pacifica</name>
    <dbReference type="NCBI Taxonomy" id="346377"/>
    <lineage>
        <taxon>Bacteria</taxon>
        <taxon>Pseudomonadati</taxon>
        <taxon>Bacteroidota</taxon>
        <taxon>Cytophagia</taxon>
        <taxon>Cytophagales</taxon>
        <taxon>Cyclobacteriaceae</taxon>
        <taxon>Echinicola</taxon>
    </lineage>
</organism>
<evidence type="ECO:0000313" key="4">
    <source>
        <dbReference type="Proteomes" id="UP000619457"/>
    </source>
</evidence>
<feature type="signal peptide" evidence="2">
    <location>
        <begin position="1"/>
        <end position="26"/>
    </location>
</feature>
<accession>A0A918PL71</accession>
<feature type="chain" id="PRO_5037646232" description="Starch-binding associating with outer membrane" evidence="2">
    <location>
        <begin position="27"/>
        <end position="535"/>
    </location>
</feature>
<keyword evidence="2" id="KW-0732">Signal</keyword>
<reference evidence="3" key="1">
    <citation type="journal article" date="2014" name="Int. J. Syst. Evol. Microbiol.">
        <title>Complete genome sequence of Corynebacterium casei LMG S-19264T (=DSM 44701T), isolated from a smear-ripened cheese.</title>
        <authorList>
            <consortium name="US DOE Joint Genome Institute (JGI-PGF)"/>
            <person name="Walter F."/>
            <person name="Albersmeier A."/>
            <person name="Kalinowski J."/>
            <person name="Ruckert C."/>
        </authorList>
    </citation>
    <scope>NUCLEOTIDE SEQUENCE</scope>
    <source>
        <strain evidence="3">KCTC 12368</strain>
    </source>
</reference>
<reference evidence="3" key="2">
    <citation type="submission" date="2020-09" db="EMBL/GenBank/DDBJ databases">
        <authorList>
            <person name="Sun Q."/>
            <person name="Kim S."/>
        </authorList>
    </citation>
    <scope>NUCLEOTIDE SEQUENCE</scope>
    <source>
        <strain evidence="3">KCTC 12368</strain>
    </source>
</reference>
<evidence type="ECO:0000313" key="3">
    <source>
        <dbReference type="EMBL" id="GGZ14791.1"/>
    </source>
</evidence>
<dbReference type="RefSeq" id="WP_018474415.1">
    <property type="nucleotide sequence ID" value="NZ_BMWX01000001.1"/>
</dbReference>
<dbReference type="EMBL" id="BMWX01000001">
    <property type="protein sequence ID" value="GGZ14791.1"/>
    <property type="molecule type" value="Genomic_DNA"/>
</dbReference>
<dbReference type="Gene3D" id="1.25.40.390">
    <property type="match status" value="1"/>
</dbReference>
<feature type="coiled-coil region" evidence="1">
    <location>
        <begin position="108"/>
        <end position="135"/>
    </location>
</feature>